<proteinExistence type="inferred from homology"/>
<dbReference type="Proteomes" id="UP000184232">
    <property type="component" value="Unassembled WGS sequence"/>
</dbReference>
<organism evidence="2 3">
    <name type="scientific">Flavobacterium haoranii</name>
    <dbReference type="NCBI Taxonomy" id="683124"/>
    <lineage>
        <taxon>Bacteria</taxon>
        <taxon>Pseudomonadati</taxon>
        <taxon>Bacteroidota</taxon>
        <taxon>Flavobacteriia</taxon>
        <taxon>Flavobacteriales</taxon>
        <taxon>Flavobacteriaceae</taxon>
        <taxon>Flavobacterium</taxon>
    </lineage>
</organism>
<evidence type="ECO:0000313" key="3">
    <source>
        <dbReference type="Proteomes" id="UP000184232"/>
    </source>
</evidence>
<accession>A0A1M6H7H0</accession>
<dbReference type="PROSITE" id="PS51257">
    <property type="entry name" value="PROKAR_LIPOPROTEIN"/>
    <property type="match status" value="1"/>
</dbReference>
<comment type="similarity">
    <text evidence="1">Belongs to the TolB family.</text>
</comment>
<dbReference type="AlphaFoldDB" id="A0A1M6H7H0"/>
<dbReference type="OrthoDB" id="108903at2"/>
<dbReference type="Pfam" id="PF07676">
    <property type="entry name" value="PD40"/>
    <property type="match status" value="1"/>
</dbReference>
<dbReference type="STRING" id="683124.SAMN05444337_1455"/>
<dbReference type="PANTHER" id="PTHR36842">
    <property type="entry name" value="PROTEIN TOLB HOMOLOG"/>
    <property type="match status" value="1"/>
</dbReference>
<dbReference type="InterPro" id="IPR011659">
    <property type="entry name" value="WD40"/>
</dbReference>
<evidence type="ECO:0000313" key="2">
    <source>
        <dbReference type="EMBL" id="SHJ18145.1"/>
    </source>
</evidence>
<dbReference type="SUPFAM" id="SSF82171">
    <property type="entry name" value="DPP6 N-terminal domain-like"/>
    <property type="match status" value="1"/>
</dbReference>
<dbReference type="Gene3D" id="2.120.10.30">
    <property type="entry name" value="TolB, C-terminal domain"/>
    <property type="match status" value="2"/>
</dbReference>
<protein>
    <submittedName>
        <fullName evidence="2">WD40-like Beta Propeller Repeat</fullName>
    </submittedName>
</protein>
<dbReference type="InterPro" id="IPR011042">
    <property type="entry name" value="6-blade_b-propeller_TolB-like"/>
</dbReference>
<dbReference type="PANTHER" id="PTHR36842:SF1">
    <property type="entry name" value="PROTEIN TOLB"/>
    <property type="match status" value="1"/>
</dbReference>
<dbReference type="RefSeq" id="WP_072783534.1">
    <property type="nucleotide sequence ID" value="NZ_CP045292.1"/>
</dbReference>
<sequence>MKKTYLTLVVIFSLTSCSVLKKEVEYNKLSAPQVTANAKELVRITNDVVGEYQPCLSPNGEKLLYAIRDDSKIGSKKFSIRLKNNLKTPGFTPLIGDGTDGASWMNNSEDIIFTYWASKPVIVTSNINKLGIKYIGQNAYGDYDNSPKLSPKGDRILLTTKLQGTNSICLVNKDGSDFTVLSDGENPIWHPNGEKIIYSKNSGDYSQLFELSLDSFQSTQITVGEYNSFNGVYSPDGKYIAFISSKDNEFNHLFVMNTSTRGVSQLTGGNSSEIQPFWGIDGFIYFSSNAGAKTPDDTVINPKDLTFSDIWRVKPLIK</sequence>
<evidence type="ECO:0000256" key="1">
    <source>
        <dbReference type="ARBA" id="ARBA00009820"/>
    </source>
</evidence>
<keyword evidence="3" id="KW-1185">Reference proteome</keyword>
<gene>
    <name evidence="2" type="ORF">SAMN05444337_1455</name>
</gene>
<name>A0A1M6H7H0_9FLAO</name>
<dbReference type="EMBL" id="FQZH01000002">
    <property type="protein sequence ID" value="SHJ18145.1"/>
    <property type="molecule type" value="Genomic_DNA"/>
</dbReference>
<reference evidence="2 3" key="1">
    <citation type="submission" date="2016-11" db="EMBL/GenBank/DDBJ databases">
        <authorList>
            <person name="Jaros S."/>
            <person name="Januszkiewicz K."/>
            <person name="Wedrychowicz H."/>
        </authorList>
    </citation>
    <scope>NUCLEOTIDE SEQUENCE [LARGE SCALE GENOMIC DNA]</scope>
    <source>
        <strain evidence="2 3">DSM 22807</strain>
    </source>
</reference>